<sequence length="261" mass="28686">MNPHLISLICLLLTSCQIWKTDIDRDKTFLLKIISMFFRDDTALIVTSIIPKNSSTSNYRNTNVFIGFNKNVAGITKQQINIRPNNLSTSIEGELVTNGKFIVFTPATLLLPNTTYTVSISAENGLSSSYEYQFSTGSEVDNTPPSVLSTSPEIGETNFPINAKIIVNFNESIDPTTVSESNFSLQGNPPGVLSIQDQSLLFSPNSNLLPVTAYICVIKSGIKDIAGNQMVRPYSWVFSTSETEASTCFFDLGIFGICLYE</sequence>
<organism evidence="3 4">
    <name type="scientific">Leptospira ognonensis</name>
    <dbReference type="NCBI Taxonomy" id="2484945"/>
    <lineage>
        <taxon>Bacteria</taxon>
        <taxon>Pseudomonadati</taxon>
        <taxon>Spirochaetota</taxon>
        <taxon>Spirochaetia</taxon>
        <taxon>Leptospirales</taxon>
        <taxon>Leptospiraceae</taxon>
        <taxon>Leptospira</taxon>
    </lineage>
</organism>
<gene>
    <name evidence="3" type="ORF">EHQ58_12400</name>
</gene>
<accession>A0A4R9JZL1</accession>
<proteinExistence type="predicted"/>
<keyword evidence="1" id="KW-0732">Signal</keyword>
<reference evidence="3" key="1">
    <citation type="journal article" date="2019" name="PLoS Negl. Trop. Dis.">
        <title>Revisiting the worldwide diversity of Leptospira species in the environment.</title>
        <authorList>
            <person name="Vincent A.T."/>
            <person name="Schiettekatte O."/>
            <person name="Bourhy P."/>
            <person name="Veyrier F.J."/>
            <person name="Picardeau M."/>
        </authorList>
    </citation>
    <scope>NUCLEOTIDE SEQUENCE [LARGE SCALE GENOMIC DNA]</scope>
    <source>
        <strain evidence="3">201702476</strain>
    </source>
</reference>
<keyword evidence="4" id="KW-1185">Reference proteome</keyword>
<dbReference type="Pfam" id="PF13205">
    <property type="entry name" value="Big_5"/>
    <property type="match status" value="2"/>
</dbReference>
<dbReference type="AlphaFoldDB" id="A0A4R9JZL1"/>
<dbReference type="InterPro" id="IPR014755">
    <property type="entry name" value="Cu-Rt/internalin_Ig-like"/>
</dbReference>
<dbReference type="Gene3D" id="2.60.40.1220">
    <property type="match status" value="1"/>
</dbReference>
<name>A0A4R9JZL1_9LEPT</name>
<dbReference type="Proteomes" id="UP000297693">
    <property type="component" value="Unassembled WGS sequence"/>
</dbReference>
<feature type="domain" description="SbsA Ig-like" evidence="2">
    <location>
        <begin position="141"/>
        <end position="240"/>
    </location>
</feature>
<feature type="domain" description="SbsA Ig-like" evidence="2">
    <location>
        <begin position="40"/>
        <end position="136"/>
    </location>
</feature>
<dbReference type="OrthoDB" id="2082707at2"/>
<comment type="caution">
    <text evidence="3">The sequence shown here is derived from an EMBL/GenBank/DDBJ whole genome shotgun (WGS) entry which is preliminary data.</text>
</comment>
<evidence type="ECO:0000313" key="3">
    <source>
        <dbReference type="EMBL" id="TGL58174.1"/>
    </source>
</evidence>
<dbReference type="EMBL" id="RQGD01000034">
    <property type="protein sequence ID" value="TGL58174.1"/>
    <property type="molecule type" value="Genomic_DNA"/>
</dbReference>
<dbReference type="InterPro" id="IPR032812">
    <property type="entry name" value="SbsA_Ig"/>
</dbReference>
<evidence type="ECO:0000256" key="1">
    <source>
        <dbReference type="ARBA" id="ARBA00022729"/>
    </source>
</evidence>
<evidence type="ECO:0000259" key="2">
    <source>
        <dbReference type="Pfam" id="PF13205"/>
    </source>
</evidence>
<evidence type="ECO:0000313" key="4">
    <source>
        <dbReference type="Proteomes" id="UP000297693"/>
    </source>
</evidence>
<protein>
    <recommendedName>
        <fullName evidence="2">SbsA Ig-like domain-containing protein</fullName>
    </recommendedName>
</protein>
<dbReference type="RefSeq" id="WP_135624192.1">
    <property type="nucleotide sequence ID" value="NZ_RQGD01000034.1"/>
</dbReference>